<keyword evidence="7" id="KW-0862">Zinc</keyword>
<evidence type="ECO:0000256" key="5">
    <source>
        <dbReference type="ARBA" id="ARBA00022771"/>
    </source>
</evidence>
<evidence type="ECO:0000259" key="9">
    <source>
        <dbReference type="PROSITE" id="PS51873"/>
    </source>
</evidence>
<dbReference type="CDD" id="cd20353">
    <property type="entry name" value="Rcat_RBR_RNF216"/>
    <property type="match status" value="1"/>
</dbReference>
<evidence type="ECO:0000313" key="11">
    <source>
        <dbReference type="Proteomes" id="UP000813427"/>
    </source>
</evidence>
<comment type="pathway">
    <text evidence="1">Protein modification; protein ubiquitination.</text>
</comment>
<dbReference type="InterPro" id="IPR047544">
    <property type="entry name" value="RING-HC_RBR_RNF216"/>
</dbReference>
<dbReference type="AlphaFoldDB" id="A0A8K0RSW4"/>
<organism evidence="10 11">
    <name type="scientific">Fusarium tricinctum</name>
    <dbReference type="NCBI Taxonomy" id="61284"/>
    <lineage>
        <taxon>Eukaryota</taxon>
        <taxon>Fungi</taxon>
        <taxon>Dikarya</taxon>
        <taxon>Ascomycota</taxon>
        <taxon>Pezizomycotina</taxon>
        <taxon>Sordariomycetes</taxon>
        <taxon>Hypocreomycetidae</taxon>
        <taxon>Hypocreales</taxon>
        <taxon>Nectriaceae</taxon>
        <taxon>Fusarium</taxon>
        <taxon>Fusarium tricinctum species complex</taxon>
    </lineage>
</organism>
<evidence type="ECO:0000256" key="8">
    <source>
        <dbReference type="SAM" id="MobiDB-lite"/>
    </source>
</evidence>
<evidence type="ECO:0000313" key="10">
    <source>
        <dbReference type="EMBL" id="KAH7238423.1"/>
    </source>
</evidence>
<keyword evidence="2" id="KW-0808">Transferase</keyword>
<reference evidence="10" key="1">
    <citation type="journal article" date="2021" name="Nat. Commun.">
        <title>Genetic determinants of endophytism in the Arabidopsis root mycobiome.</title>
        <authorList>
            <person name="Mesny F."/>
            <person name="Miyauchi S."/>
            <person name="Thiergart T."/>
            <person name="Pickel B."/>
            <person name="Atanasova L."/>
            <person name="Karlsson M."/>
            <person name="Huettel B."/>
            <person name="Barry K.W."/>
            <person name="Haridas S."/>
            <person name="Chen C."/>
            <person name="Bauer D."/>
            <person name="Andreopoulos W."/>
            <person name="Pangilinan J."/>
            <person name="LaButti K."/>
            <person name="Riley R."/>
            <person name="Lipzen A."/>
            <person name="Clum A."/>
            <person name="Drula E."/>
            <person name="Henrissat B."/>
            <person name="Kohler A."/>
            <person name="Grigoriev I.V."/>
            <person name="Martin F.M."/>
            <person name="Hacquard S."/>
        </authorList>
    </citation>
    <scope>NUCLEOTIDE SEQUENCE</scope>
    <source>
        <strain evidence="10">MPI-SDFR-AT-0068</strain>
    </source>
</reference>
<evidence type="ECO:0000256" key="1">
    <source>
        <dbReference type="ARBA" id="ARBA00004906"/>
    </source>
</evidence>
<dbReference type="Gene3D" id="1.20.120.1750">
    <property type="match status" value="1"/>
</dbReference>
<keyword evidence="11" id="KW-1185">Reference proteome</keyword>
<dbReference type="InterPro" id="IPR047546">
    <property type="entry name" value="Rcat_RBR_RNF216"/>
</dbReference>
<dbReference type="GO" id="GO:0008270">
    <property type="term" value="F:zinc ion binding"/>
    <property type="evidence" value="ECO:0007669"/>
    <property type="project" value="UniProtKB-KW"/>
</dbReference>
<feature type="region of interest" description="Disordered" evidence="8">
    <location>
        <begin position="60"/>
        <end position="88"/>
    </location>
</feature>
<name>A0A8K0RSW4_9HYPO</name>
<dbReference type="SUPFAM" id="SSF57850">
    <property type="entry name" value="RING/U-box"/>
    <property type="match status" value="1"/>
</dbReference>
<accession>A0A8K0RSW4</accession>
<feature type="compositionally biased region" description="Basic and acidic residues" evidence="8">
    <location>
        <begin position="75"/>
        <end position="88"/>
    </location>
</feature>
<comment type="caution">
    <text evidence="10">The sequence shown here is derived from an EMBL/GenBank/DDBJ whole genome shotgun (WGS) entry which is preliminary data.</text>
</comment>
<dbReference type="Proteomes" id="UP000813427">
    <property type="component" value="Unassembled WGS sequence"/>
</dbReference>
<keyword evidence="4" id="KW-0677">Repeat</keyword>
<feature type="compositionally biased region" description="Basic residues" evidence="8">
    <location>
        <begin position="64"/>
        <end position="74"/>
    </location>
</feature>
<dbReference type="PANTHER" id="PTHR22770">
    <property type="entry name" value="UBIQUITIN CONJUGATING ENZYME 7 INTERACTING PROTEIN-RELATED"/>
    <property type="match status" value="1"/>
</dbReference>
<evidence type="ECO:0000256" key="4">
    <source>
        <dbReference type="ARBA" id="ARBA00022737"/>
    </source>
</evidence>
<proteinExistence type="predicted"/>
<dbReference type="InterPro" id="IPR044066">
    <property type="entry name" value="TRIAD_supradom"/>
</dbReference>
<dbReference type="PROSITE" id="PS51873">
    <property type="entry name" value="TRIAD"/>
    <property type="match status" value="1"/>
</dbReference>
<dbReference type="EMBL" id="JAGPXF010000006">
    <property type="protein sequence ID" value="KAH7238423.1"/>
    <property type="molecule type" value="Genomic_DNA"/>
</dbReference>
<keyword evidence="6" id="KW-0833">Ubl conjugation pathway</keyword>
<evidence type="ECO:0000256" key="2">
    <source>
        <dbReference type="ARBA" id="ARBA00022679"/>
    </source>
</evidence>
<dbReference type="CDD" id="cd20339">
    <property type="entry name" value="BRcat_RBR_RNF216"/>
    <property type="match status" value="1"/>
</dbReference>
<evidence type="ECO:0000256" key="3">
    <source>
        <dbReference type="ARBA" id="ARBA00022723"/>
    </source>
</evidence>
<dbReference type="OrthoDB" id="10009520at2759"/>
<dbReference type="CDD" id="cd16630">
    <property type="entry name" value="RING-HC_RBR_RNF216"/>
    <property type="match status" value="1"/>
</dbReference>
<evidence type="ECO:0000256" key="6">
    <source>
        <dbReference type="ARBA" id="ARBA00022786"/>
    </source>
</evidence>
<dbReference type="GO" id="GO:0016740">
    <property type="term" value="F:transferase activity"/>
    <property type="evidence" value="ECO:0007669"/>
    <property type="project" value="UniProtKB-KW"/>
</dbReference>
<feature type="domain" description="RING-type" evidence="9">
    <location>
        <begin position="234"/>
        <end position="456"/>
    </location>
</feature>
<dbReference type="InterPro" id="IPR051628">
    <property type="entry name" value="LUBAC_E3_Ligases"/>
</dbReference>
<gene>
    <name evidence="10" type="ORF">BKA59DRAFT_547347</name>
</gene>
<keyword evidence="5" id="KW-0863">Zinc-finger</keyword>
<dbReference type="InterPro" id="IPR047545">
    <property type="entry name" value="BRcat_RBR_RNF216"/>
</dbReference>
<keyword evidence="3" id="KW-0479">Metal-binding</keyword>
<evidence type="ECO:0000256" key="7">
    <source>
        <dbReference type="ARBA" id="ARBA00022833"/>
    </source>
</evidence>
<sequence>MEEPDDCKETSPPPQDACFEEVTAVFPDICLNYLQPIAKELEFIAQDVINHILDLEDSGQTYTKRPKQTSKKRKREADDQNDKQKDKVLEAKRRYIDPHRPALPKNSPQANVMKQMIAGDFPLVPIRTIQQLLAENNYHLFPTFTAVDNATTRLDKASLSWKYKKTPSVQPGKYKADTIDASIESCSIDWEKELMKELQAARLVQSDAAEKDRVKTLAEETERRNFEAAEARGELTECGCCFADVPPNRLVYCNGDVTHSFCLDCCRRNAETQIGLEKYGLECLSTDGCGAGFSYSERKKFLDKKLTSALDRIEQTANIREAMLPNLAQCPFCQYAEEYPPADIDREFRCRNADCMITSCRLCNFETHIPKTCDEATLERGVDVRREVEEAMSGALIRKCNKCHTPFIKEAGCNKMTCTRQGCRNVQCYVCSKSCDYRHFNDESRGGTKGNCPLFDSVEERHENDIKEAEKAARKKVLEENPGLAPDFLDFRISKKVKKDDNRRKHREQRIRDRGLFGMRPEGRAILNFMEGMQQENQPQDLLVAPQQQQPQPQPQQDMPDLRLRRHLKHAAAHHHINDGGAIPVPPAAPFPGNYQGVQWMPQQQQMPQLQQIHQLPPEQQQFLAMNPLEWAAFQAGMPYQYRPFQPFDNQNNRQQ</sequence>
<protein>
    <recommendedName>
        <fullName evidence="9">RING-type domain-containing protein</fullName>
    </recommendedName>
</protein>
<dbReference type="Pfam" id="PF26200">
    <property type="entry name" value="Rcat_RNF216"/>
    <property type="match status" value="1"/>
</dbReference>
<dbReference type="PANTHER" id="PTHR22770:SF47">
    <property type="entry name" value="E3 UBIQUITIN-PROTEIN LIGASE RNF216"/>
    <property type="match status" value="1"/>
</dbReference>